<gene>
    <name evidence="2" type="ORF">DNTS_014453</name>
</gene>
<name>A0A553QMI6_9TELE</name>
<proteinExistence type="predicted"/>
<dbReference type="Proteomes" id="UP000316079">
    <property type="component" value="Unassembled WGS sequence"/>
</dbReference>
<reference evidence="2 3" key="1">
    <citation type="journal article" date="2019" name="Sci. Data">
        <title>Hybrid genome assembly and annotation of Danionella translucida.</title>
        <authorList>
            <person name="Kadobianskyi M."/>
            <person name="Schulze L."/>
            <person name="Schuelke M."/>
            <person name="Judkewitz B."/>
        </authorList>
    </citation>
    <scope>NUCLEOTIDE SEQUENCE [LARGE SCALE GENOMIC DNA]</scope>
    <source>
        <strain evidence="2 3">Bolton</strain>
    </source>
</reference>
<feature type="compositionally biased region" description="Polar residues" evidence="1">
    <location>
        <begin position="47"/>
        <end position="58"/>
    </location>
</feature>
<accession>A0A553QMI6</accession>
<feature type="region of interest" description="Disordered" evidence="1">
    <location>
        <begin position="1"/>
        <end position="30"/>
    </location>
</feature>
<comment type="caution">
    <text evidence="2">The sequence shown here is derived from an EMBL/GenBank/DDBJ whole genome shotgun (WGS) entry which is preliminary data.</text>
</comment>
<evidence type="ECO:0000313" key="2">
    <source>
        <dbReference type="EMBL" id="TRY90928.1"/>
    </source>
</evidence>
<feature type="region of interest" description="Disordered" evidence="1">
    <location>
        <begin position="47"/>
        <end position="79"/>
    </location>
</feature>
<organism evidence="2 3">
    <name type="scientific">Danionella cerebrum</name>
    <dbReference type="NCBI Taxonomy" id="2873325"/>
    <lineage>
        <taxon>Eukaryota</taxon>
        <taxon>Metazoa</taxon>
        <taxon>Chordata</taxon>
        <taxon>Craniata</taxon>
        <taxon>Vertebrata</taxon>
        <taxon>Euteleostomi</taxon>
        <taxon>Actinopterygii</taxon>
        <taxon>Neopterygii</taxon>
        <taxon>Teleostei</taxon>
        <taxon>Ostariophysi</taxon>
        <taxon>Cypriniformes</taxon>
        <taxon>Danionidae</taxon>
        <taxon>Danioninae</taxon>
        <taxon>Danionella</taxon>
    </lineage>
</organism>
<sequence>MNRYSGMAGQKALKGPTAKISASQPPPPTHKKAIIVWCSKTQLIENKASSHWTPVSSNERYEKQPRDAEEEAAASNEYH</sequence>
<keyword evidence="3" id="KW-1185">Reference proteome</keyword>
<evidence type="ECO:0000256" key="1">
    <source>
        <dbReference type="SAM" id="MobiDB-lite"/>
    </source>
</evidence>
<dbReference type="EMBL" id="SRMA01025788">
    <property type="protein sequence ID" value="TRY90928.1"/>
    <property type="molecule type" value="Genomic_DNA"/>
</dbReference>
<protein>
    <submittedName>
        <fullName evidence="2">Uncharacterized protein</fullName>
    </submittedName>
</protein>
<evidence type="ECO:0000313" key="3">
    <source>
        <dbReference type="Proteomes" id="UP000316079"/>
    </source>
</evidence>
<dbReference type="AlphaFoldDB" id="A0A553QMI6"/>